<dbReference type="GeneID" id="100642282"/>
<evidence type="ECO:0000256" key="1">
    <source>
        <dbReference type="ARBA" id="ARBA00004141"/>
    </source>
</evidence>
<comment type="subcellular location">
    <subcellularLocation>
        <location evidence="1">Membrane</location>
        <topology evidence="1">Multi-pass membrane protein</topology>
    </subcellularLocation>
</comment>
<comment type="similarity">
    <text evidence="2">Belongs to the TMEM256 family.</text>
</comment>
<dbReference type="PANTHER" id="PTHR43461:SF1">
    <property type="entry name" value="TRANSMEMBRANE PROTEIN 256"/>
    <property type="match status" value="1"/>
</dbReference>
<evidence type="ECO:0000256" key="5">
    <source>
        <dbReference type="ARBA" id="ARBA00023136"/>
    </source>
</evidence>
<evidence type="ECO:0000256" key="2">
    <source>
        <dbReference type="ARBA" id="ARBA00006208"/>
    </source>
</evidence>
<protein>
    <submittedName>
        <fullName evidence="8">Transmembrane protein 256 homolog</fullName>
    </submittedName>
</protein>
<keyword evidence="7" id="KW-1185">Reference proteome</keyword>
<sequence length="167" mass="18612">MKVMYYLNPLTHVSLIGQTASYIWESIEAVPKQLRLKPRIEVKMPPPVPLWKLAAATGPFVKLAAFSGAAATILGAYGSHKEYPEHEKVDRKQVFETASRYHFIHTLAMLGLPLCRSPYVAATFLFSGIVLFCGTCYYSAFTGDKQYNRLTPVGGICFILGWLSMCI</sequence>
<keyword evidence="5 6" id="KW-0472">Membrane</keyword>
<evidence type="ECO:0000313" key="7">
    <source>
        <dbReference type="Proteomes" id="UP000835206"/>
    </source>
</evidence>
<gene>
    <name evidence="8" type="primary">LOC100642282</name>
</gene>
<feature type="transmembrane region" description="Helical" evidence="6">
    <location>
        <begin position="119"/>
        <end position="141"/>
    </location>
</feature>
<name>A0A9B0BF85_BOMTE</name>
<dbReference type="Pfam" id="PF04241">
    <property type="entry name" value="DUF423"/>
    <property type="match status" value="1"/>
</dbReference>
<dbReference type="PANTHER" id="PTHR43461">
    <property type="entry name" value="TRANSMEMBRANE PROTEIN 256"/>
    <property type="match status" value="1"/>
</dbReference>
<reference evidence="8" key="1">
    <citation type="submission" date="2025-08" db="UniProtKB">
        <authorList>
            <consortium name="RefSeq"/>
        </authorList>
    </citation>
    <scope>IDENTIFICATION</scope>
</reference>
<evidence type="ECO:0000256" key="4">
    <source>
        <dbReference type="ARBA" id="ARBA00022989"/>
    </source>
</evidence>
<proteinExistence type="inferred from homology"/>
<keyword evidence="4 6" id="KW-1133">Transmembrane helix</keyword>
<evidence type="ECO:0000256" key="3">
    <source>
        <dbReference type="ARBA" id="ARBA00022692"/>
    </source>
</evidence>
<dbReference type="Proteomes" id="UP000835206">
    <property type="component" value="Chromosome 5"/>
</dbReference>
<accession>A0A9B0BF85</accession>
<organism evidence="7 8">
    <name type="scientific">Bombus terrestris</name>
    <name type="common">Buff-tailed bumblebee</name>
    <name type="synonym">Apis terrestris</name>
    <dbReference type="NCBI Taxonomy" id="30195"/>
    <lineage>
        <taxon>Eukaryota</taxon>
        <taxon>Metazoa</taxon>
        <taxon>Ecdysozoa</taxon>
        <taxon>Arthropoda</taxon>
        <taxon>Hexapoda</taxon>
        <taxon>Insecta</taxon>
        <taxon>Pterygota</taxon>
        <taxon>Neoptera</taxon>
        <taxon>Endopterygota</taxon>
        <taxon>Hymenoptera</taxon>
        <taxon>Apocrita</taxon>
        <taxon>Aculeata</taxon>
        <taxon>Apoidea</taxon>
        <taxon>Anthophila</taxon>
        <taxon>Apidae</taxon>
        <taxon>Bombus</taxon>
        <taxon>Bombus</taxon>
    </lineage>
</organism>
<dbReference type="GO" id="GO:0016020">
    <property type="term" value="C:membrane"/>
    <property type="evidence" value="ECO:0007669"/>
    <property type="project" value="UniProtKB-SubCell"/>
</dbReference>
<dbReference type="AlphaFoldDB" id="A0A9B0BF85"/>
<dbReference type="RefSeq" id="XP_003395741.1">
    <property type="nucleotide sequence ID" value="XM_003395693.4"/>
</dbReference>
<dbReference type="KEGG" id="bter:100642282"/>
<evidence type="ECO:0000256" key="6">
    <source>
        <dbReference type="SAM" id="Phobius"/>
    </source>
</evidence>
<dbReference type="InterPro" id="IPR006696">
    <property type="entry name" value="DUF423"/>
</dbReference>
<keyword evidence="3 6" id="KW-0812">Transmembrane</keyword>
<evidence type="ECO:0000313" key="8">
    <source>
        <dbReference type="RefSeq" id="XP_003395741.1"/>
    </source>
</evidence>
<dbReference type="OrthoDB" id="269173at2759"/>